<sequence length="327" mass="34576">MKNYFTITFLIVSLFTFAQSPQGISYQAVAFDTNGNPVVNGNIGIRISILDNSATGTLVYEESHIKTTNSQGLFNLNIGQGTSNSGSFSEINWGINSKFLKVEVDPNGGTNYSIIGTNQLMSVPYALYSESVNISSLPQSIKAKSNTSEIIVVYTDTNAYGFYGDGNWSSTALNGNPIGAIATDNTIVVYTDTNAYGFYGSGNWSSTSLNGNPINAVASNETIAVYTDTNAYGFYGSGNWSSTSLNGNPINAVASNETIAVYTDTNAYGFYGSGNWSPTSLNGNPIGAVSSMNTIAIYTDSNAYGFYGSGNWSSTSLNGNPINGISK</sequence>
<feature type="chain" id="PRO_5046330108" description="Carboxypeptidase regulatory-like domain-containing protein" evidence="1">
    <location>
        <begin position="19"/>
        <end position="327"/>
    </location>
</feature>
<keyword evidence="1" id="KW-0732">Signal</keyword>
<keyword evidence="3" id="KW-1185">Reference proteome</keyword>
<feature type="signal peptide" evidence="1">
    <location>
        <begin position="1"/>
        <end position="18"/>
    </location>
</feature>
<accession>A0ABY7RVG8</accession>
<gene>
    <name evidence="2" type="ORF">MUN68_009230</name>
</gene>
<evidence type="ECO:0008006" key="4">
    <source>
        <dbReference type="Google" id="ProtNLM"/>
    </source>
</evidence>
<protein>
    <recommendedName>
        <fullName evidence="4">Carboxypeptidase regulatory-like domain-containing protein</fullName>
    </recommendedName>
</protein>
<dbReference type="EMBL" id="CP116221">
    <property type="protein sequence ID" value="WCO00256.1"/>
    <property type="molecule type" value="Genomic_DNA"/>
</dbReference>
<name>A0ABY7RVG8_9FLAO</name>
<evidence type="ECO:0000313" key="2">
    <source>
        <dbReference type="EMBL" id="WCO00256.1"/>
    </source>
</evidence>
<evidence type="ECO:0000256" key="1">
    <source>
        <dbReference type="SAM" id="SignalP"/>
    </source>
</evidence>
<organism evidence="2 3">
    <name type="scientific">Psychroserpens ponticola</name>
    <dbReference type="NCBI Taxonomy" id="2932268"/>
    <lineage>
        <taxon>Bacteria</taxon>
        <taxon>Pseudomonadati</taxon>
        <taxon>Bacteroidota</taxon>
        <taxon>Flavobacteriia</taxon>
        <taxon>Flavobacteriales</taxon>
        <taxon>Flavobacteriaceae</taxon>
        <taxon>Psychroserpens</taxon>
    </lineage>
</organism>
<dbReference type="RefSeq" id="WP_249997330.1">
    <property type="nucleotide sequence ID" value="NZ_CP116221.1"/>
</dbReference>
<evidence type="ECO:0000313" key="3">
    <source>
        <dbReference type="Proteomes" id="UP001202717"/>
    </source>
</evidence>
<reference evidence="2 3" key="1">
    <citation type="submission" date="2023-01" db="EMBL/GenBank/DDBJ databases">
        <title>Psychroserpens ponticola sp. nov., isolated from seawater.</title>
        <authorList>
            <person name="Kristyanto S."/>
            <person name="Jung J."/>
            <person name="Kim J.M."/>
            <person name="Jeon C.O."/>
        </authorList>
    </citation>
    <scope>NUCLEOTIDE SEQUENCE [LARGE SCALE GENOMIC DNA]</scope>
    <source>
        <strain evidence="2 3">MSW6</strain>
    </source>
</reference>
<dbReference type="Proteomes" id="UP001202717">
    <property type="component" value="Chromosome"/>
</dbReference>
<proteinExistence type="predicted"/>